<evidence type="ECO:0000256" key="1">
    <source>
        <dbReference type="SAM" id="MobiDB-lite"/>
    </source>
</evidence>
<sequence>MDLDHAEAALLAHYPRLTRLAYLLLPAALGRPRRVLAAHALVQRALPRGRTGEGRVPGPRTGGEAAREARAADPGYAYVRLRVLTAVLEPDVPRGPFGLPKRSRHPHLLPRVWGLTLFPRSGGSDELALDHALAALPTPARTVVVLRALEELDDHDIRRLLTATGLDPEEAGEALAEADVVRLPQAPAVPVSLRKLLRSPEFDPCTLQARPTDLMSRRRHVRAAAAALVALAACLALLGIPGDWPGAPADTAAPPYAGNEFARAALDPARLHRAGRDDWRGASRPDFAAWPARGSRVDDRALLSRALRVWARPSTRVRLSATPATPSGPPAGPPHLLYAGDLGAITVVVFHDGLRLARYAEPRGRPATGVALDFARTDGADTASATALVIQRLHGRVRYLTAPWVAGLTTRDLRHPTAPPRHLTRDPDGVTEPVDTPAATRGCARWAALELRMREPAATRNQLLTDLGELTPAALSYGAPGTAVPPAGETARAAWARTACDLRRLRTTGVSRVNAWTFAEQELPESAGSAAWICTRAETWRGTDAEVLTHFRPPGTARATLTAQATDTPACGQRRPQALAGVLWKSASNHWYVLAAGSHEITAITATGGVQNTTPGRYLAVPARKGARTELTARLADGSTFHAVR</sequence>
<organism evidence="2 3">
    <name type="scientific">Streptomyces polyrhachis</name>
    <dbReference type="NCBI Taxonomy" id="1282885"/>
    <lineage>
        <taxon>Bacteria</taxon>
        <taxon>Bacillati</taxon>
        <taxon>Actinomycetota</taxon>
        <taxon>Actinomycetes</taxon>
        <taxon>Kitasatosporales</taxon>
        <taxon>Streptomycetaceae</taxon>
        <taxon>Streptomyces</taxon>
    </lineage>
</organism>
<gene>
    <name evidence="2" type="ORF">ACFQLX_23700</name>
</gene>
<name>A0ABW2GK41_9ACTN</name>
<dbReference type="Proteomes" id="UP001596413">
    <property type="component" value="Unassembled WGS sequence"/>
</dbReference>
<accession>A0ABW2GK41</accession>
<comment type="caution">
    <text evidence="2">The sequence shown here is derived from an EMBL/GenBank/DDBJ whole genome shotgun (WGS) entry which is preliminary data.</text>
</comment>
<feature type="region of interest" description="Disordered" evidence="1">
    <location>
        <begin position="49"/>
        <end position="69"/>
    </location>
</feature>
<dbReference type="RefSeq" id="WP_386418295.1">
    <property type="nucleotide sequence ID" value="NZ_JBHSZO010000052.1"/>
</dbReference>
<feature type="region of interest" description="Disordered" evidence="1">
    <location>
        <begin position="413"/>
        <end position="437"/>
    </location>
</feature>
<keyword evidence="3" id="KW-1185">Reference proteome</keyword>
<dbReference type="EMBL" id="JBHSZO010000052">
    <property type="protein sequence ID" value="MFC7221140.1"/>
    <property type="molecule type" value="Genomic_DNA"/>
</dbReference>
<reference evidence="3" key="1">
    <citation type="journal article" date="2019" name="Int. J. Syst. Evol. Microbiol.">
        <title>The Global Catalogue of Microorganisms (GCM) 10K type strain sequencing project: providing services to taxonomists for standard genome sequencing and annotation.</title>
        <authorList>
            <consortium name="The Broad Institute Genomics Platform"/>
            <consortium name="The Broad Institute Genome Sequencing Center for Infectious Disease"/>
            <person name="Wu L."/>
            <person name="Ma J."/>
        </authorList>
    </citation>
    <scope>NUCLEOTIDE SEQUENCE [LARGE SCALE GENOMIC DNA]</scope>
    <source>
        <strain evidence="3">CGMCC 1.13681</strain>
    </source>
</reference>
<evidence type="ECO:0000313" key="3">
    <source>
        <dbReference type="Proteomes" id="UP001596413"/>
    </source>
</evidence>
<evidence type="ECO:0000313" key="2">
    <source>
        <dbReference type="EMBL" id="MFC7221140.1"/>
    </source>
</evidence>
<proteinExistence type="predicted"/>
<protein>
    <recommendedName>
        <fullName evidence="4">DNA-directed RNA polymerase specialized sigma24 family protein</fullName>
    </recommendedName>
</protein>
<evidence type="ECO:0008006" key="4">
    <source>
        <dbReference type="Google" id="ProtNLM"/>
    </source>
</evidence>